<dbReference type="Gene3D" id="3.40.720.10">
    <property type="entry name" value="Alkaline Phosphatase, subunit A"/>
    <property type="match status" value="1"/>
</dbReference>
<evidence type="ECO:0000256" key="2">
    <source>
        <dbReference type="ARBA" id="ARBA00022723"/>
    </source>
</evidence>
<dbReference type="EMBL" id="FOVH01000012">
    <property type="protein sequence ID" value="SFP22955.1"/>
    <property type="molecule type" value="Genomic_DNA"/>
</dbReference>
<sequence length="739" mass="82898">MPKSQPNVVIILFDDLGYGQFGCFGSDISTPNVDALAEGGARYNRFHVTGLCSPTRASLLTGRNHHRVGMGQLTESPQTSPGYSAHIPTSAGTLAQVLRNNRYNTMAVGKWHLTPRWERSARGPFDRWPLGMGFERFYGFLGAETNHWAPDLVSDNGPVAPPKGPEEGYHLTEDLTDKAIRLIQDQQQTGTDKPFFMYYALGAMHAPHHAPQEWIDRYRGQFDEGWDVWRERLVERQKELGIMPAGAEPSPRPEWVTPWEEMSPQERRLCARSMEVYAAFLSHTDEQIGRLTRFLAELDILDDTLIFVMSDNGASPEGGLFGSNNYHQVAGDHERDEQETLEQIDELGGFKSYNHYAWGWAWAGNTPFRLWKKFTWLGGTRTSLIAHWPNGISEPGTVRDQFCHVIDVMPTVLDIAGITPPAEINGVTQMDLDGTSFRESFSARETPSARTAQYFEMVGSRAMYCDGWKVTTNHVGPTPPLENQLIPGSPSYDTDHWALFDLNSDFAENNDLSAQHPEIVTRLVNMWWTEAGRNNVLPLDDGWLFRRNRRRAPQQPPRRWVFRPGGSPVSEFVLPPLRFGFTLTATVTAGESANGILAAFADWNQGWSWYVLDGRPVFVVKLFGRLYRFPAEVVLSAGDHTLSVDYRQVKGSGGTVVLHVDDKSSGDGRIAEDLPWFWQMGHPGLLVGRDQGFPVCDDYTPPFVFTGLVHTVVLEVPDEPPARPKAQASTGFAQALRHE</sequence>
<dbReference type="InterPro" id="IPR017850">
    <property type="entry name" value="Alkaline_phosphatase_core_sf"/>
</dbReference>
<evidence type="ECO:0000313" key="7">
    <source>
        <dbReference type="EMBL" id="SFP22955.1"/>
    </source>
</evidence>
<keyword evidence="8" id="KW-1185">Reference proteome</keyword>
<reference evidence="7 8" key="1">
    <citation type="submission" date="2016-10" db="EMBL/GenBank/DDBJ databases">
        <authorList>
            <person name="de Groot N.N."/>
        </authorList>
    </citation>
    <scope>NUCLEOTIDE SEQUENCE [LARGE SCALE GENOMIC DNA]</scope>
    <source>
        <strain evidence="7 8">DSM 43067</strain>
    </source>
</reference>
<feature type="domain" description="Sulfatase N-terminal" evidence="6">
    <location>
        <begin position="6"/>
        <end position="418"/>
    </location>
</feature>
<dbReference type="PANTHER" id="PTHR42693:SF33">
    <property type="entry name" value="ARYLSULFATASE"/>
    <property type="match status" value="1"/>
</dbReference>
<dbReference type="InParanoid" id="A0A1I5NMB8"/>
<keyword evidence="2" id="KW-0479">Metal-binding</keyword>
<dbReference type="InterPro" id="IPR024607">
    <property type="entry name" value="Sulfatase_CS"/>
</dbReference>
<evidence type="ECO:0000256" key="5">
    <source>
        <dbReference type="SAM" id="MobiDB-lite"/>
    </source>
</evidence>
<dbReference type="GO" id="GO:0004065">
    <property type="term" value="F:arylsulfatase activity"/>
    <property type="evidence" value="ECO:0007669"/>
    <property type="project" value="TreeGrafter"/>
</dbReference>
<evidence type="ECO:0000256" key="1">
    <source>
        <dbReference type="ARBA" id="ARBA00008779"/>
    </source>
</evidence>
<keyword evidence="4" id="KW-0106">Calcium</keyword>
<keyword evidence="3" id="KW-0378">Hydrolase</keyword>
<proteinExistence type="inferred from homology"/>
<dbReference type="PANTHER" id="PTHR42693">
    <property type="entry name" value="ARYLSULFATASE FAMILY MEMBER"/>
    <property type="match status" value="1"/>
</dbReference>
<comment type="similarity">
    <text evidence="1">Belongs to the sulfatase family.</text>
</comment>
<protein>
    <submittedName>
        <fullName evidence="7">Arylsulfatase</fullName>
    </submittedName>
</protein>
<name>A0A1I5NMB8_9ACTN</name>
<dbReference type="InterPro" id="IPR000917">
    <property type="entry name" value="Sulfatase_N"/>
</dbReference>
<feature type="region of interest" description="Disordered" evidence="5">
    <location>
        <begin position="719"/>
        <end position="739"/>
    </location>
</feature>
<dbReference type="FunCoup" id="A0A1I5NMB8">
    <property type="interactions" value="7"/>
</dbReference>
<dbReference type="GO" id="GO:0046872">
    <property type="term" value="F:metal ion binding"/>
    <property type="evidence" value="ECO:0007669"/>
    <property type="project" value="UniProtKB-KW"/>
</dbReference>
<dbReference type="eggNOG" id="COG3119">
    <property type="taxonomic scope" value="Bacteria"/>
</dbReference>
<gene>
    <name evidence="7" type="ORF">SAMN04489713_112220</name>
</gene>
<evidence type="ECO:0000256" key="4">
    <source>
        <dbReference type="ARBA" id="ARBA00022837"/>
    </source>
</evidence>
<dbReference type="CDD" id="cd16025">
    <property type="entry name" value="PAS_like"/>
    <property type="match status" value="1"/>
</dbReference>
<evidence type="ECO:0000256" key="3">
    <source>
        <dbReference type="ARBA" id="ARBA00022801"/>
    </source>
</evidence>
<dbReference type="STRING" id="1993.SAMN04489713_112220"/>
<evidence type="ECO:0000313" key="8">
    <source>
        <dbReference type="Proteomes" id="UP000183413"/>
    </source>
</evidence>
<dbReference type="SUPFAM" id="SSF53649">
    <property type="entry name" value="Alkaline phosphatase-like"/>
    <property type="match status" value="1"/>
</dbReference>
<dbReference type="AlphaFoldDB" id="A0A1I5NMB8"/>
<dbReference type="Pfam" id="PF00884">
    <property type="entry name" value="Sulfatase"/>
    <property type="match status" value="1"/>
</dbReference>
<dbReference type="PROSITE" id="PS00523">
    <property type="entry name" value="SULFATASE_1"/>
    <property type="match status" value="1"/>
</dbReference>
<evidence type="ECO:0000259" key="6">
    <source>
        <dbReference type="Pfam" id="PF00884"/>
    </source>
</evidence>
<dbReference type="Proteomes" id="UP000183413">
    <property type="component" value="Unassembled WGS sequence"/>
</dbReference>
<accession>A0A1I5NMB8</accession>
<organism evidence="7 8">
    <name type="scientific">Actinomadura madurae</name>
    <dbReference type="NCBI Taxonomy" id="1993"/>
    <lineage>
        <taxon>Bacteria</taxon>
        <taxon>Bacillati</taxon>
        <taxon>Actinomycetota</taxon>
        <taxon>Actinomycetes</taxon>
        <taxon>Streptosporangiales</taxon>
        <taxon>Thermomonosporaceae</taxon>
        <taxon>Actinomadura</taxon>
    </lineage>
</organism>
<dbReference type="Gene3D" id="3.30.1120.10">
    <property type="match status" value="1"/>
</dbReference>
<dbReference type="InterPro" id="IPR050738">
    <property type="entry name" value="Sulfatase"/>
</dbReference>